<keyword evidence="3" id="KW-1185">Reference proteome</keyword>
<dbReference type="eggNOG" id="ENOG50330KM">
    <property type="taxonomic scope" value="Bacteria"/>
</dbReference>
<dbReference type="Gene3D" id="4.10.810.10">
    <property type="entry name" value="Virus Scaffolding Protein, Chain A"/>
    <property type="match status" value="1"/>
</dbReference>
<dbReference type="EMBL" id="AVPF01000046">
    <property type="protein sequence ID" value="KGX84921.1"/>
    <property type="molecule type" value="Genomic_DNA"/>
</dbReference>
<dbReference type="OrthoDB" id="2691639at2"/>
<dbReference type="InterPro" id="IPR014957">
    <property type="entry name" value="IDEAL_dom"/>
</dbReference>
<dbReference type="RefSeq" id="WP_027448697.1">
    <property type="nucleotide sequence ID" value="NZ_AVPF01000046.1"/>
</dbReference>
<name>A0A0A5FVU8_9BACI</name>
<dbReference type="STRING" id="1385511.GCA_000425225_02228"/>
<dbReference type="SMART" id="SM00914">
    <property type="entry name" value="IDEAL"/>
    <property type="match status" value="1"/>
</dbReference>
<evidence type="ECO:0000313" key="2">
    <source>
        <dbReference type="EMBL" id="KGX84921.1"/>
    </source>
</evidence>
<dbReference type="Proteomes" id="UP000030403">
    <property type="component" value="Unassembled WGS sequence"/>
</dbReference>
<reference evidence="2 3" key="1">
    <citation type="submission" date="2013-08" db="EMBL/GenBank/DDBJ databases">
        <authorList>
            <person name="Huang J."/>
            <person name="Wang G."/>
        </authorList>
    </citation>
    <scope>NUCLEOTIDE SEQUENCE [LARGE SCALE GENOMIC DNA]</scope>
    <source>
        <strain evidence="2 3">BH030004</strain>
    </source>
</reference>
<sequence length="79" mass="9461">MKKAKVSFRLNWFPSDESVIHAKRELPYEIKLASTLVLDELCYNWNKSNLEKQVNEAIDYGDYEQFEKASQMYKPYTFE</sequence>
<dbReference type="InterPro" id="IPR027393">
    <property type="entry name" value="Virus_scaffolding_prot_C"/>
</dbReference>
<comment type="caution">
    <text evidence="2">The sequence shown here is derived from an EMBL/GenBank/DDBJ whole genome shotgun (WGS) entry which is preliminary data.</text>
</comment>
<evidence type="ECO:0000259" key="1">
    <source>
        <dbReference type="SMART" id="SM00914"/>
    </source>
</evidence>
<protein>
    <recommendedName>
        <fullName evidence="1">IDEAL domain-containing protein</fullName>
    </recommendedName>
</protein>
<proteinExistence type="predicted"/>
<organism evidence="2 3">
    <name type="scientific">Pontibacillus marinus BH030004 = DSM 16465</name>
    <dbReference type="NCBI Taxonomy" id="1385511"/>
    <lineage>
        <taxon>Bacteria</taxon>
        <taxon>Bacillati</taxon>
        <taxon>Bacillota</taxon>
        <taxon>Bacilli</taxon>
        <taxon>Bacillales</taxon>
        <taxon>Bacillaceae</taxon>
        <taxon>Pontibacillus</taxon>
    </lineage>
</organism>
<gene>
    <name evidence="2" type="ORF">N783_15545</name>
</gene>
<evidence type="ECO:0000313" key="3">
    <source>
        <dbReference type="Proteomes" id="UP000030403"/>
    </source>
</evidence>
<accession>A0A0A5FVU8</accession>
<feature type="domain" description="IDEAL" evidence="1">
    <location>
        <begin position="37"/>
        <end position="73"/>
    </location>
</feature>
<dbReference type="AlphaFoldDB" id="A0A0A5FVU8"/>